<organism evidence="1 2">
    <name type="scientific">Lentilactobacillus curieae</name>
    <dbReference type="NCBI Taxonomy" id="1138822"/>
    <lineage>
        <taxon>Bacteria</taxon>
        <taxon>Bacillati</taxon>
        <taxon>Bacillota</taxon>
        <taxon>Bacilli</taxon>
        <taxon>Lactobacillales</taxon>
        <taxon>Lactobacillaceae</taxon>
        <taxon>Lentilactobacillus</taxon>
    </lineage>
</organism>
<accession>A0A1S6QIJ2</accession>
<dbReference type="OrthoDB" id="2248271at2"/>
<reference evidence="1 2" key="1">
    <citation type="journal article" date="2015" name="Genome Announc.">
        <title>Genome Sequence of Lactobacillus curieae CCTCC M 2011381T, a Novel Producer of Gamma-aminobutyric Acid.</title>
        <authorList>
            <person name="Wang Y."/>
            <person name="Wang Y."/>
            <person name="Lang C."/>
            <person name="Wei D."/>
            <person name="Xu P."/>
            <person name="Xie J."/>
        </authorList>
    </citation>
    <scope>NUCLEOTIDE SEQUENCE [LARGE SCALE GENOMIC DNA]</scope>
    <source>
        <strain evidence="1 2">CCTCC M 2011381</strain>
    </source>
</reference>
<name>A0A1S6QIJ2_9LACO</name>
<dbReference type="Proteomes" id="UP000030361">
    <property type="component" value="Chromosome"/>
</dbReference>
<sequence>MEVDVPLSMPEVAEKVKELNSKGQNVTEDDVIRDTILQSFQGYLDEAEEGHYDSARYEDELEVLTVTGRVTHTIKPMAADSLIEDFKKNADMTFMYLADQAEAIAKEG</sequence>
<dbReference type="KEGG" id="lcu:PL11_005465"/>
<dbReference type="eggNOG" id="ENOG502ZMVG">
    <property type="taxonomic scope" value="Bacteria"/>
</dbReference>
<dbReference type="EMBL" id="CP018906">
    <property type="protein sequence ID" value="AQW21419.1"/>
    <property type="molecule type" value="Genomic_DNA"/>
</dbReference>
<evidence type="ECO:0000313" key="2">
    <source>
        <dbReference type="Proteomes" id="UP000030361"/>
    </source>
</evidence>
<evidence type="ECO:0000313" key="1">
    <source>
        <dbReference type="EMBL" id="AQW21419.1"/>
    </source>
</evidence>
<dbReference type="AlphaFoldDB" id="A0A1S6QIJ2"/>
<dbReference type="RefSeq" id="WP_035167868.1">
    <property type="nucleotide sequence ID" value="NZ_CP018906.1"/>
</dbReference>
<protein>
    <submittedName>
        <fullName evidence="1">Uncharacterized protein</fullName>
    </submittedName>
</protein>
<keyword evidence="2" id="KW-1185">Reference proteome</keyword>
<proteinExistence type="predicted"/>
<gene>
    <name evidence="1" type="ORF">PL11_005465</name>
</gene>